<dbReference type="InterPro" id="IPR011009">
    <property type="entry name" value="Kinase-like_dom_sf"/>
</dbReference>
<name>A0A6J7VAM7_9ZZZZ</name>
<feature type="domain" description="Aminoglycoside phosphotransferase" evidence="1">
    <location>
        <begin position="33"/>
        <end position="249"/>
    </location>
</feature>
<dbReference type="EMBL" id="CAFBRC010000043">
    <property type="protein sequence ID" value="CAB5075400.1"/>
    <property type="molecule type" value="Genomic_DNA"/>
</dbReference>
<reference evidence="5" key="1">
    <citation type="submission" date="2020-05" db="EMBL/GenBank/DDBJ databases">
        <authorList>
            <person name="Chiriac C."/>
            <person name="Salcher M."/>
            <person name="Ghai R."/>
            <person name="Kavagutti S V."/>
        </authorList>
    </citation>
    <scope>NUCLEOTIDE SEQUENCE</scope>
</reference>
<dbReference type="EMBL" id="CAFBAA010000032">
    <property type="protein sequence ID" value="CAB4844551.1"/>
    <property type="molecule type" value="Genomic_DNA"/>
</dbReference>
<evidence type="ECO:0000313" key="3">
    <source>
        <dbReference type="EMBL" id="CAB4700895.1"/>
    </source>
</evidence>
<dbReference type="Gene3D" id="3.90.1200.10">
    <property type="match status" value="1"/>
</dbReference>
<gene>
    <name evidence="2" type="ORF">UFOPK2342_00463</name>
    <name evidence="3" type="ORF">UFOPK2423_01159</name>
    <name evidence="4" type="ORF">UFOPK3266_01156</name>
    <name evidence="5" type="ORF">UFOPK4367_00787</name>
</gene>
<evidence type="ECO:0000313" key="2">
    <source>
        <dbReference type="EMBL" id="CAB4671363.1"/>
    </source>
</evidence>
<dbReference type="InterPro" id="IPR052898">
    <property type="entry name" value="ACAD10-like"/>
</dbReference>
<dbReference type="EMBL" id="CAEZXN010000028">
    <property type="protein sequence ID" value="CAB4700895.1"/>
    <property type="molecule type" value="Genomic_DNA"/>
</dbReference>
<accession>A0A6J7VAM7</accession>
<dbReference type="InterPro" id="IPR002575">
    <property type="entry name" value="Aminoglycoside_PTrfase"/>
</dbReference>
<dbReference type="PANTHER" id="PTHR47829">
    <property type="entry name" value="HYDROLASE, PUTATIVE (AFU_ORTHOLOGUE AFUA_1G12880)-RELATED"/>
    <property type="match status" value="1"/>
</dbReference>
<organism evidence="5">
    <name type="scientific">freshwater metagenome</name>
    <dbReference type="NCBI Taxonomy" id="449393"/>
    <lineage>
        <taxon>unclassified sequences</taxon>
        <taxon>metagenomes</taxon>
        <taxon>ecological metagenomes</taxon>
    </lineage>
</organism>
<protein>
    <submittedName>
        <fullName evidence="5">Unannotated protein</fullName>
    </submittedName>
</protein>
<evidence type="ECO:0000313" key="5">
    <source>
        <dbReference type="EMBL" id="CAB5075400.1"/>
    </source>
</evidence>
<evidence type="ECO:0000313" key="4">
    <source>
        <dbReference type="EMBL" id="CAB4844551.1"/>
    </source>
</evidence>
<dbReference type="AlphaFoldDB" id="A0A6J7VAM7"/>
<proteinExistence type="predicted"/>
<dbReference type="EMBL" id="CAEZXB010000005">
    <property type="protein sequence ID" value="CAB4671363.1"/>
    <property type="molecule type" value="Genomic_DNA"/>
</dbReference>
<dbReference type="InterPro" id="IPR041726">
    <property type="entry name" value="ACAD10_11_N"/>
</dbReference>
<sequence>MMEANLPGLDLDRLGDYLRRAEPTLAADSFTAELARGGRSNLTYFVTAANGQEFVLRRPPLGHVQATAHDMAREYRIMSALAPTAVPVPQTFHLCTDVEVLGAPFYLMERVIGDVIQSEKQTAALGIDRAKAISHHVIDTLVALHACEPDQIGLGDFGRTEGFLERQVSRWSKQLEGSRSRDIAGIDDLLHKLANSIPGTQRNSIVHGDFRLDNCIIGANNEVAAVVDWEMATLGDSFTDLGLFVVYWDGLSQIVGNPVANGIKPEYGFPSASDLLQRYALKSGSELSHIEWYIAFGYFKLAVILEGIYLRFSQGQTVGPGFAEIGPLVEPLVSCGHRALRGE</sequence>
<dbReference type="Pfam" id="PF01636">
    <property type="entry name" value="APH"/>
    <property type="match status" value="1"/>
</dbReference>
<dbReference type="CDD" id="cd05154">
    <property type="entry name" value="ACAD10_11_N-like"/>
    <property type="match status" value="1"/>
</dbReference>
<evidence type="ECO:0000259" key="1">
    <source>
        <dbReference type="Pfam" id="PF01636"/>
    </source>
</evidence>
<dbReference type="PANTHER" id="PTHR47829:SF1">
    <property type="entry name" value="HAD FAMILY PHOSPHATASE"/>
    <property type="match status" value="1"/>
</dbReference>
<dbReference type="Gene3D" id="3.30.200.20">
    <property type="entry name" value="Phosphorylase Kinase, domain 1"/>
    <property type="match status" value="1"/>
</dbReference>
<dbReference type="SUPFAM" id="SSF56112">
    <property type="entry name" value="Protein kinase-like (PK-like)"/>
    <property type="match status" value="1"/>
</dbReference>